<dbReference type="Pfam" id="PF02823">
    <property type="entry name" value="ATP-synt_DE_N"/>
    <property type="match status" value="1"/>
</dbReference>
<dbReference type="InterPro" id="IPR036771">
    <property type="entry name" value="ATPsynth_dsu/esu_N"/>
</dbReference>
<dbReference type="NCBIfam" id="TIGR03166">
    <property type="entry name" value="alt_F1F0_F1_eps"/>
    <property type="match status" value="1"/>
</dbReference>
<dbReference type="SUPFAM" id="SSF51344">
    <property type="entry name" value="Epsilon subunit of F1F0-ATP synthase N-terminal domain"/>
    <property type="match status" value="1"/>
</dbReference>
<evidence type="ECO:0000256" key="9">
    <source>
        <dbReference type="ARBA" id="ARBA00030215"/>
    </source>
</evidence>
<keyword evidence="5" id="KW-0813">Transport</keyword>
<dbReference type="EMBL" id="JAQSDF010000015">
    <property type="protein sequence ID" value="MDI1230810.1"/>
    <property type="molecule type" value="Genomic_DNA"/>
</dbReference>
<comment type="similarity">
    <text evidence="3">Belongs to the ATPase epsilon chain family.</text>
</comment>
<evidence type="ECO:0000256" key="6">
    <source>
        <dbReference type="ARBA" id="ARBA00023065"/>
    </source>
</evidence>
<dbReference type="CDD" id="cd12152">
    <property type="entry name" value="F1-ATPase_delta"/>
    <property type="match status" value="1"/>
</dbReference>
<dbReference type="Proteomes" id="UP001160519">
    <property type="component" value="Unassembled WGS sequence"/>
</dbReference>
<comment type="function">
    <text evidence="1">Produces ATP from ADP in the presence of a proton gradient across the membrane.</text>
</comment>
<evidence type="ECO:0000256" key="4">
    <source>
        <dbReference type="ARBA" id="ARBA00014480"/>
    </source>
</evidence>
<evidence type="ECO:0000256" key="8">
    <source>
        <dbReference type="ARBA" id="ARBA00023196"/>
    </source>
</evidence>
<evidence type="ECO:0000256" key="10">
    <source>
        <dbReference type="ARBA" id="ARBA00031795"/>
    </source>
</evidence>
<evidence type="ECO:0000259" key="11">
    <source>
        <dbReference type="Pfam" id="PF02823"/>
    </source>
</evidence>
<evidence type="ECO:0000256" key="2">
    <source>
        <dbReference type="ARBA" id="ARBA00004184"/>
    </source>
</evidence>
<evidence type="ECO:0000256" key="5">
    <source>
        <dbReference type="ARBA" id="ARBA00022448"/>
    </source>
</evidence>
<dbReference type="GO" id="GO:0012505">
    <property type="term" value="C:endomembrane system"/>
    <property type="evidence" value="ECO:0007669"/>
    <property type="project" value="UniProtKB-SubCell"/>
</dbReference>
<dbReference type="InterPro" id="IPR020546">
    <property type="entry name" value="ATP_synth_F1_dsu/esu_N"/>
</dbReference>
<accession>A0AA43Q372</accession>
<keyword evidence="8" id="KW-0066">ATP synthesis</keyword>
<sequence length="127" mass="14201">MRLKLLLPSEVLLDEPVQKIIAKARNGSFCLEPRHIDFVAALVPGVLTYVSETGQEVFIAIDEGTLVKCGHRVLISTYNAVMGDNLETLRDTVEQRYLQLDEAERTARCALARLEAGVVRRFTQMQG</sequence>
<dbReference type="GO" id="GO:0045259">
    <property type="term" value="C:proton-transporting ATP synthase complex"/>
    <property type="evidence" value="ECO:0007669"/>
    <property type="project" value="UniProtKB-KW"/>
</dbReference>
<evidence type="ECO:0000256" key="3">
    <source>
        <dbReference type="ARBA" id="ARBA00005712"/>
    </source>
</evidence>
<keyword evidence="7" id="KW-0472">Membrane</keyword>
<dbReference type="AlphaFoldDB" id="A0AA43Q372"/>
<gene>
    <name evidence="12" type="ORF">PSU93_06660</name>
</gene>
<evidence type="ECO:0000256" key="1">
    <source>
        <dbReference type="ARBA" id="ARBA00003543"/>
    </source>
</evidence>
<comment type="subcellular location">
    <subcellularLocation>
        <location evidence="2">Endomembrane system</location>
        <topology evidence="2">Peripheral membrane protein</topology>
    </subcellularLocation>
</comment>
<keyword evidence="8" id="KW-0139">CF(1)</keyword>
<keyword evidence="13" id="KW-1185">Reference proteome</keyword>
<dbReference type="Gene3D" id="2.60.15.10">
    <property type="entry name" value="F0F1 ATP synthase delta/epsilon subunit, N-terminal"/>
    <property type="match status" value="1"/>
</dbReference>
<dbReference type="InterPro" id="IPR001469">
    <property type="entry name" value="ATP_synth_F1_dsu/esu"/>
</dbReference>
<proteinExistence type="inferred from homology"/>
<protein>
    <recommendedName>
        <fullName evidence="4">ATP synthase epsilon chain</fullName>
    </recommendedName>
    <alternativeName>
        <fullName evidence="10">ATP synthase F1 sector epsilon subunit</fullName>
    </alternativeName>
    <alternativeName>
        <fullName evidence="9">F-ATPase epsilon subunit</fullName>
    </alternativeName>
</protein>
<name>A0AA43Q372_9GAMM</name>
<organism evidence="12 13">
    <name type="scientific">Candidatus Methylobacter titanis</name>
    <dbReference type="NCBI Taxonomy" id="3053457"/>
    <lineage>
        <taxon>Bacteria</taxon>
        <taxon>Pseudomonadati</taxon>
        <taxon>Pseudomonadota</taxon>
        <taxon>Gammaproteobacteria</taxon>
        <taxon>Methylococcales</taxon>
        <taxon>Methylococcaceae</taxon>
        <taxon>Methylobacter</taxon>
    </lineage>
</organism>
<evidence type="ECO:0000313" key="13">
    <source>
        <dbReference type="Proteomes" id="UP001160519"/>
    </source>
</evidence>
<dbReference type="NCBIfam" id="NF004871">
    <property type="entry name" value="PRK06228.1"/>
    <property type="match status" value="1"/>
</dbReference>
<evidence type="ECO:0000256" key="7">
    <source>
        <dbReference type="ARBA" id="ARBA00023136"/>
    </source>
</evidence>
<evidence type="ECO:0000313" key="12">
    <source>
        <dbReference type="EMBL" id="MDI1230810.1"/>
    </source>
</evidence>
<dbReference type="InterPro" id="IPR024037">
    <property type="entry name" value="Alt_ATP_synth_F1_esu"/>
</dbReference>
<comment type="caution">
    <text evidence="12">The sequence shown here is derived from an EMBL/GenBank/DDBJ whole genome shotgun (WGS) entry which is preliminary data.</text>
</comment>
<feature type="domain" description="ATP synthase F1 complex delta/epsilon subunit N-terminal" evidence="11">
    <location>
        <begin position="1"/>
        <end position="79"/>
    </location>
</feature>
<reference evidence="12" key="1">
    <citation type="submission" date="2023-01" db="EMBL/GenBank/DDBJ databases">
        <title>Biogeochemical cycle of methane in antarctic sediments.</title>
        <authorList>
            <person name="Roldan D.M."/>
            <person name="Menes R.J."/>
        </authorList>
    </citation>
    <scope>NUCLEOTIDE SEQUENCE [LARGE SCALE GENOMIC DNA]</scope>
    <source>
        <strain evidence="12">K-2018 MAG008</strain>
    </source>
</reference>
<dbReference type="GO" id="GO:0046933">
    <property type="term" value="F:proton-transporting ATP synthase activity, rotational mechanism"/>
    <property type="evidence" value="ECO:0007669"/>
    <property type="project" value="InterPro"/>
</dbReference>
<keyword evidence="6" id="KW-0406">Ion transport</keyword>